<evidence type="ECO:0000256" key="1">
    <source>
        <dbReference type="SAM" id="MobiDB-lite"/>
    </source>
</evidence>
<evidence type="ECO:0000313" key="2">
    <source>
        <dbReference type="EMBL" id="MFD1521493.1"/>
    </source>
</evidence>
<gene>
    <name evidence="2" type="ORF">ACFSJD_28620</name>
</gene>
<comment type="caution">
    <text evidence="2">The sequence shown here is derived from an EMBL/GenBank/DDBJ whole genome shotgun (WGS) entry which is preliminary data.</text>
</comment>
<proteinExistence type="predicted"/>
<keyword evidence="3" id="KW-1185">Reference proteome</keyword>
<feature type="region of interest" description="Disordered" evidence="1">
    <location>
        <begin position="13"/>
        <end position="38"/>
    </location>
</feature>
<evidence type="ECO:0000313" key="3">
    <source>
        <dbReference type="Proteomes" id="UP001597114"/>
    </source>
</evidence>
<accession>A0ABW4F304</accession>
<protein>
    <recommendedName>
        <fullName evidence="4">AMP-binding enzyme C-terminal domain-containing protein</fullName>
    </recommendedName>
</protein>
<dbReference type="Gene3D" id="3.30.300.30">
    <property type="match status" value="1"/>
</dbReference>
<reference evidence="3" key="1">
    <citation type="journal article" date="2019" name="Int. J. Syst. Evol. Microbiol.">
        <title>The Global Catalogue of Microorganisms (GCM) 10K type strain sequencing project: providing services to taxonomists for standard genome sequencing and annotation.</title>
        <authorList>
            <consortium name="The Broad Institute Genomics Platform"/>
            <consortium name="The Broad Institute Genome Sequencing Center for Infectious Disease"/>
            <person name="Wu L."/>
            <person name="Ma J."/>
        </authorList>
    </citation>
    <scope>NUCLEOTIDE SEQUENCE [LARGE SCALE GENOMIC DNA]</scope>
    <source>
        <strain evidence="3">CCM 7043</strain>
    </source>
</reference>
<organism evidence="2 3">
    <name type="scientific">Pseudonocardia yunnanensis</name>
    <dbReference type="NCBI Taxonomy" id="58107"/>
    <lineage>
        <taxon>Bacteria</taxon>
        <taxon>Bacillati</taxon>
        <taxon>Actinomycetota</taxon>
        <taxon>Actinomycetes</taxon>
        <taxon>Pseudonocardiales</taxon>
        <taxon>Pseudonocardiaceae</taxon>
        <taxon>Pseudonocardia</taxon>
    </lineage>
</organism>
<dbReference type="Proteomes" id="UP001597114">
    <property type="component" value="Unassembled WGS sequence"/>
</dbReference>
<evidence type="ECO:0008006" key="4">
    <source>
        <dbReference type="Google" id="ProtNLM"/>
    </source>
</evidence>
<name>A0ABW4F304_9PSEU</name>
<dbReference type="InterPro" id="IPR045851">
    <property type="entry name" value="AMP-bd_C_sf"/>
</dbReference>
<dbReference type="SUPFAM" id="SSF56801">
    <property type="entry name" value="Acetyl-CoA synthetase-like"/>
    <property type="match status" value="1"/>
</dbReference>
<sequence>MEELIKYKWLPGGAGRARGRAAGPPGRPRRRGGRRTALEGGERPKAFVFAAQQIDPGAMMAWVAERFAPCEKIREVEFVGEIRRSAAGKILRRLLRK</sequence>
<dbReference type="EMBL" id="JBHUCO010000036">
    <property type="protein sequence ID" value="MFD1521493.1"/>
    <property type="molecule type" value="Genomic_DNA"/>
</dbReference>